<accession>A0A453IL57</accession>
<evidence type="ECO:0000313" key="3">
    <source>
        <dbReference type="Proteomes" id="UP000015105"/>
    </source>
</evidence>
<feature type="compositionally biased region" description="Basic and acidic residues" evidence="1">
    <location>
        <begin position="148"/>
        <end position="158"/>
    </location>
</feature>
<name>A0A453IL57_AEGTS</name>
<evidence type="ECO:0000313" key="2">
    <source>
        <dbReference type="EnsemblPlants" id="AET4Gv20595600.3"/>
    </source>
</evidence>
<proteinExistence type="predicted"/>
<reference evidence="2" key="3">
    <citation type="journal article" date="2017" name="Nature">
        <title>Genome sequence of the progenitor of the wheat D genome Aegilops tauschii.</title>
        <authorList>
            <person name="Luo M.C."/>
            <person name="Gu Y.Q."/>
            <person name="Puiu D."/>
            <person name="Wang H."/>
            <person name="Twardziok S.O."/>
            <person name="Deal K.R."/>
            <person name="Huo N."/>
            <person name="Zhu T."/>
            <person name="Wang L."/>
            <person name="Wang Y."/>
            <person name="McGuire P.E."/>
            <person name="Liu S."/>
            <person name="Long H."/>
            <person name="Ramasamy R.K."/>
            <person name="Rodriguez J.C."/>
            <person name="Van S.L."/>
            <person name="Yuan L."/>
            <person name="Wang Z."/>
            <person name="Xia Z."/>
            <person name="Xiao L."/>
            <person name="Anderson O.D."/>
            <person name="Ouyang S."/>
            <person name="Liang Y."/>
            <person name="Zimin A.V."/>
            <person name="Pertea G."/>
            <person name="Qi P."/>
            <person name="Bennetzen J.L."/>
            <person name="Dai X."/>
            <person name="Dawson M.W."/>
            <person name="Muller H.G."/>
            <person name="Kugler K."/>
            <person name="Rivarola-Duarte L."/>
            <person name="Spannagl M."/>
            <person name="Mayer K.F.X."/>
            <person name="Lu F.H."/>
            <person name="Bevan M.W."/>
            <person name="Leroy P."/>
            <person name="Li P."/>
            <person name="You F.M."/>
            <person name="Sun Q."/>
            <person name="Liu Z."/>
            <person name="Lyons E."/>
            <person name="Wicker T."/>
            <person name="Salzberg S.L."/>
            <person name="Devos K.M."/>
            <person name="Dvorak J."/>
        </authorList>
    </citation>
    <scope>NUCLEOTIDE SEQUENCE [LARGE SCALE GENOMIC DNA]</scope>
    <source>
        <strain evidence="2">cv. AL8/78</strain>
    </source>
</reference>
<reference evidence="3" key="2">
    <citation type="journal article" date="2017" name="Nat. Plants">
        <title>The Aegilops tauschii genome reveals multiple impacts of transposons.</title>
        <authorList>
            <person name="Zhao G."/>
            <person name="Zou C."/>
            <person name="Li K."/>
            <person name="Wang K."/>
            <person name="Li T."/>
            <person name="Gao L."/>
            <person name="Zhang X."/>
            <person name="Wang H."/>
            <person name="Yang Z."/>
            <person name="Liu X."/>
            <person name="Jiang W."/>
            <person name="Mao L."/>
            <person name="Kong X."/>
            <person name="Jiao Y."/>
            <person name="Jia J."/>
        </authorList>
    </citation>
    <scope>NUCLEOTIDE SEQUENCE [LARGE SCALE GENOMIC DNA]</scope>
    <source>
        <strain evidence="3">cv. AL8/78</strain>
    </source>
</reference>
<dbReference type="AlphaFoldDB" id="A0A453IL57"/>
<dbReference type="Proteomes" id="UP000015105">
    <property type="component" value="Chromosome 4D"/>
</dbReference>
<feature type="compositionally biased region" description="Basic residues" evidence="1">
    <location>
        <begin position="110"/>
        <end position="124"/>
    </location>
</feature>
<organism evidence="2 3">
    <name type="scientific">Aegilops tauschii subsp. strangulata</name>
    <name type="common">Goatgrass</name>
    <dbReference type="NCBI Taxonomy" id="200361"/>
    <lineage>
        <taxon>Eukaryota</taxon>
        <taxon>Viridiplantae</taxon>
        <taxon>Streptophyta</taxon>
        <taxon>Embryophyta</taxon>
        <taxon>Tracheophyta</taxon>
        <taxon>Spermatophyta</taxon>
        <taxon>Magnoliopsida</taxon>
        <taxon>Liliopsida</taxon>
        <taxon>Poales</taxon>
        <taxon>Poaceae</taxon>
        <taxon>BOP clade</taxon>
        <taxon>Pooideae</taxon>
        <taxon>Triticodae</taxon>
        <taxon>Triticeae</taxon>
        <taxon>Triticinae</taxon>
        <taxon>Aegilops</taxon>
    </lineage>
</organism>
<protein>
    <submittedName>
        <fullName evidence="2">Uncharacterized protein</fullName>
    </submittedName>
</protein>
<dbReference type="Gramene" id="AET4Gv20595600.3">
    <property type="protein sequence ID" value="AET4Gv20595600.3"/>
    <property type="gene ID" value="AET4Gv20595600"/>
</dbReference>
<reference evidence="3" key="1">
    <citation type="journal article" date="2014" name="Science">
        <title>Ancient hybridizations among the ancestral genomes of bread wheat.</title>
        <authorList>
            <consortium name="International Wheat Genome Sequencing Consortium,"/>
            <person name="Marcussen T."/>
            <person name="Sandve S.R."/>
            <person name="Heier L."/>
            <person name="Spannagl M."/>
            <person name="Pfeifer M."/>
            <person name="Jakobsen K.S."/>
            <person name="Wulff B.B."/>
            <person name="Steuernagel B."/>
            <person name="Mayer K.F."/>
            <person name="Olsen O.A."/>
        </authorList>
    </citation>
    <scope>NUCLEOTIDE SEQUENCE [LARGE SCALE GENOMIC DNA]</scope>
    <source>
        <strain evidence="3">cv. AL8/78</strain>
    </source>
</reference>
<feature type="compositionally biased region" description="Basic residues" evidence="1">
    <location>
        <begin position="131"/>
        <end position="147"/>
    </location>
</feature>
<dbReference type="EnsemblPlants" id="AET4Gv20595600.3">
    <property type="protein sequence ID" value="AET4Gv20595600.3"/>
    <property type="gene ID" value="AET4Gv20595600"/>
</dbReference>
<keyword evidence="3" id="KW-1185">Reference proteome</keyword>
<evidence type="ECO:0000256" key="1">
    <source>
        <dbReference type="SAM" id="MobiDB-lite"/>
    </source>
</evidence>
<reference evidence="2" key="5">
    <citation type="journal article" date="2021" name="G3 (Bethesda)">
        <title>Aegilops tauschii genome assembly Aet v5.0 features greater sequence contiguity and improved annotation.</title>
        <authorList>
            <person name="Wang L."/>
            <person name="Zhu T."/>
            <person name="Rodriguez J.C."/>
            <person name="Deal K.R."/>
            <person name="Dubcovsky J."/>
            <person name="McGuire P.E."/>
            <person name="Lux T."/>
            <person name="Spannagl M."/>
            <person name="Mayer K.F.X."/>
            <person name="Baldrich P."/>
            <person name="Meyers B.C."/>
            <person name="Huo N."/>
            <person name="Gu Y.Q."/>
            <person name="Zhou H."/>
            <person name="Devos K.M."/>
            <person name="Bennetzen J.L."/>
            <person name="Unver T."/>
            <person name="Budak H."/>
            <person name="Gulick P.J."/>
            <person name="Galiba G."/>
            <person name="Kalapos B."/>
            <person name="Nelson D.R."/>
            <person name="Li P."/>
            <person name="You F.M."/>
            <person name="Luo M.C."/>
            <person name="Dvorak J."/>
        </authorList>
    </citation>
    <scope>NUCLEOTIDE SEQUENCE [LARGE SCALE GENOMIC DNA]</scope>
    <source>
        <strain evidence="2">cv. AL8/78</strain>
    </source>
</reference>
<feature type="region of interest" description="Disordered" evidence="1">
    <location>
        <begin position="110"/>
        <end position="171"/>
    </location>
</feature>
<sequence>LLLGTSASSWLDEVHQVVVAFALTCVCMVTSPRRGRLVTRTARRRGGRHDGLHAAQQLHLHDLAGHIVRQQRRRRRGRRLRARARRQRVVPRPDGLVRPALGAHRLRRRGNRRVPRLRHGRLRRGRELHPRRGAPRHARRVHPRGRRREGLLRREPGRRGRARRAGQLRADQVLEAVQGGVPR</sequence>
<reference evidence="2" key="4">
    <citation type="submission" date="2019-03" db="UniProtKB">
        <authorList>
            <consortium name="EnsemblPlants"/>
        </authorList>
    </citation>
    <scope>IDENTIFICATION</scope>
</reference>